<gene>
    <name evidence="8" type="ORF">PCAR00345_LOCUS23011</name>
    <name evidence="9" type="ORF">PCAR00345_LOCUS23013</name>
</gene>
<evidence type="ECO:0000256" key="2">
    <source>
        <dbReference type="ARBA" id="ARBA00005227"/>
    </source>
</evidence>
<dbReference type="GO" id="GO:0072657">
    <property type="term" value="P:protein localization to membrane"/>
    <property type="evidence" value="ECO:0007669"/>
    <property type="project" value="TreeGrafter"/>
</dbReference>
<keyword evidence="4 7" id="KW-0732">Signal</keyword>
<dbReference type="PANTHER" id="PTHR10766">
    <property type="entry name" value="TRANSMEMBRANE 9 SUPERFAMILY PROTEIN"/>
    <property type="match status" value="1"/>
</dbReference>
<keyword evidence="5 7" id="KW-1133">Transmembrane helix</keyword>
<sequence>MLVVVAVVCAEALALTHAASNPNSLLFRNTAGIDGSLVSLGAALGFRSPRLEDPVFTNTIPRQIPYQPVHARLLFSVLVAGLLPFGTASIELALLVSSVWNQARTVARARDGWDTGDAGDKSYASCAAQGSDMLAGRLLLSGVTKT</sequence>
<evidence type="ECO:0000313" key="8">
    <source>
        <dbReference type="EMBL" id="CAE0770399.1"/>
    </source>
</evidence>
<reference evidence="8" key="1">
    <citation type="submission" date="2021-01" db="EMBL/GenBank/DDBJ databases">
        <authorList>
            <person name="Corre E."/>
            <person name="Pelletier E."/>
            <person name="Niang G."/>
            <person name="Scheremetjew M."/>
            <person name="Finn R."/>
            <person name="Kale V."/>
            <person name="Holt S."/>
            <person name="Cochrane G."/>
            <person name="Meng A."/>
            <person name="Brown T."/>
            <person name="Cohen L."/>
        </authorList>
    </citation>
    <scope>NUCLEOTIDE SEQUENCE</scope>
    <source>
        <strain evidence="8">CCMP645</strain>
    </source>
</reference>
<name>A0A6S9YXD5_CHRCT</name>
<evidence type="ECO:0000313" key="9">
    <source>
        <dbReference type="EMBL" id="CAE0770401.1"/>
    </source>
</evidence>
<comment type="similarity">
    <text evidence="2 7">Belongs to the nonaspanin (TM9SF) (TC 9.A.2) family.</text>
</comment>
<evidence type="ECO:0000256" key="3">
    <source>
        <dbReference type="ARBA" id="ARBA00022692"/>
    </source>
</evidence>
<evidence type="ECO:0000256" key="5">
    <source>
        <dbReference type="ARBA" id="ARBA00022989"/>
    </source>
</evidence>
<evidence type="ECO:0000256" key="7">
    <source>
        <dbReference type="RuleBase" id="RU363079"/>
    </source>
</evidence>
<dbReference type="EMBL" id="HBIZ01036101">
    <property type="protein sequence ID" value="CAE0770399.1"/>
    <property type="molecule type" value="Transcribed_RNA"/>
</dbReference>
<evidence type="ECO:0000256" key="6">
    <source>
        <dbReference type="ARBA" id="ARBA00023136"/>
    </source>
</evidence>
<feature type="transmembrane region" description="Helical" evidence="7">
    <location>
        <begin position="73"/>
        <end position="100"/>
    </location>
</feature>
<protein>
    <recommendedName>
        <fullName evidence="7">Transmembrane 9 superfamily member</fullName>
    </recommendedName>
</protein>
<comment type="subcellular location">
    <subcellularLocation>
        <location evidence="1">Membrane</location>
        <topology evidence="1">Multi-pass membrane protein</topology>
    </subcellularLocation>
</comment>
<evidence type="ECO:0000256" key="1">
    <source>
        <dbReference type="ARBA" id="ARBA00004141"/>
    </source>
</evidence>
<dbReference type="EMBL" id="HBIZ01036103">
    <property type="protein sequence ID" value="CAE0770401.1"/>
    <property type="molecule type" value="Transcribed_RNA"/>
</dbReference>
<feature type="chain" id="PRO_5035956800" description="Transmembrane 9 superfamily member" evidence="7">
    <location>
        <begin position="19"/>
        <end position="146"/>
    </location>
</feature>
<dbReference type="AlphaFoldDB" id="A0A6S9YXD5"/>
<dbReference type="InterPro" id="IPR004240">
    <property type="entry name" value="EMP70"/>
</dbReference>
<dbReference type="Pfam" id="PF02990">
    <property type="entry name" value="EMP70"/>
    <property type="match status" value="1"/>
</dbReference>
<comment type="caution">
    <text evidence="7">Lacks conserved residue(s) required for the propagation of feature annotation.</text>
</comment>
<organism evidence="8">
    <name type="scientific">Chrysotila carterae</name>
    <name type="common">Marine alga</name>
    <name type="synonym">Syracosphaera carterae</name>
    <dbReference type="NCBI Taxonomy" id="13221"/>
    <lineage>
        <taxon>Eukaryota</taxon>
        <taxon>Haptista</taxon>
        <taxon>Haptophyta</taxon>
        <taxon>Prymnesiophyceae</taxon>
        <taxon>Isochrysidales</taxon>
        <taxon>Isochrysidaceae</taxon>
        <taxon>Chrysotila</taxon>
    </lineage>
</organism>
<dbReference type="GO" id="GO:0016020">
    <property type="term" value="C:membrane"/>
    <property type="evidence" value="ECO:0007669"/>
    <property type="project" value="UniProtKB-SubCell"/>
</dbReference>
<keyword evidence="6 7" id="KW-0472">Membrane</keyword>
<feature type="signal peptide" evidence="7">
    <location>
        <begin position="1"/>
        <end position="18"/>
    </location>
</feature>
<accession>A0A6S9YXD5</accession>
<proteinExistence type="inferred from homology"/>
<keyword evidence="3 7" id="KW-0812">Transmembrane</keyword>
<evidence type="ECO:0000256" key="4">
    <source>
        <dbReference type="ARBA" id="ARBA00022729"/>
    </source>
</evidence>